<accession>A0ABR0QHZ4</accession>
<feature type="region of interest" description="Disordered" evidence="1">
    <location>
        <begin position="71"/>
        <end position="90"/>
    </location>
</feature>
<sequence>MSSRKINHDIVDLQAEPRHKFRPSLPSSTYFLDGSLSRVPDSLTESETVNWKVIAARDFGSAELRRRSEVNGKTMEDANGLHANTAMNIA</sequence>
<dbReference type="Proteomes" id="UP001358586">
    <property type="component" value="Chromosome 3"/>
</dbReference>
<evidence type="ECO:0000313" key="3">
    <source>
        <dbReference type="Proteomes" id="UP001358586"/>
    </source>
</evidence>
<name>A0ABR0QHZ4_GOSAR</name>
<dbReference type="EMBL" id="JARKNE010000003">
    <property type="protein sequence ID" value="KAK5838820.1"/>
    <property type="molecule type" value="Genomic_DNA"/>
</dbReference>
<evidence type="ECO:0000256" key="1">
    <source>
        <dbReference type="SAM" id="MobiDB-lite"/>
    </source>
</evidence>
<comment type="caution">
    <text evidence="2">The sequence shown here is derived from an EMBL/GenBank/DDBJ whole genome shotgun (WGS) entry which is preliminary data.</text>
</comment>
<gene>
    <name evidence="2" type="ORF">PVK06_007559</name>
</gene>
<protein>
    <submittedName>
        <fullName evidence="2">Uncharacterized protein</fullName>
    </submittedName>
</protein>
<organism evidence="2 3">
    <name type="scientific">Gossypium arboreum</name>
    <name type="common">Tree cotton</name>
    <name type="synonym">Gossypium nanking</name>
    <dbReference type="NCBI Taxonomy" id="29729"/>
    <lineage>
        <taxon>Eukaryota</taxon>
        <taxon>Viridiplantae</taxon>
        <taxon>Streptophyta</taxon>
        <taxon>Embryophyta</taxon>
        <taxon>Tracheophyta</taxon>
        <taxon>Spermatophyta</taxon>
        <taxon>Magnoliopsida</taxon>
        <taxon>eudicotyledons</taxon>
        <taxon>Gunneridae</taxon>
        <taxon>Pentapetalae</taxon>
        <taxon>rosids</taxon>
        <taxon>malvids</taxon>
        <taxon>Malvales</taxon>
        <taxon>Malvaceae</taxon>
        <taxon>Malvoideae</taxon>
        <taxon>Gossypium</taxon>
    </lineage>
</organism>
<proteinExistence type="predicted"/>
<keyword evidence="3" id="KW-1185">Reference proteome</keyword>
<reference evidence="2 3" key="1">
    <citation type="submission" date="2023-03" db="EMBL/GenBank/DDBJ databases">
        <title>WGS of Gossypium arboreum.</title>
        <authorList>
            <person name="Yu D."/>
        </authorList>
    </citation>
    <scope>NUCLEOTIDE SEQUENCE [LARGE SCALE GENOMIC DNA]</scope>
    <source>
        <tissue evidence="2">Leaf</tissue>
    </source>
</reference>
<evidence type="ECO:0000313" key="2">
    <source>
        <dbReference type="EMBL" id="KAK5838820.1"/>
    </source>
</evidence>